<name>A0A812NP44_9DINO</name>
<evidence type="ECO:0000313" key="2">
    <source>
        <dbReference type="EMBL" id="CAE7307358.1"/>
    </source>
</evidence>
<accession>A0A812NP44</accession>
<dbReference type="EMBL" id="CAJNDS010002076">
    <property type="protein sequence ID" value="CAE7307358.1"/>
    <property type="molecule type" value="Genomic_DNA"/>
</dbReference>
<sequence length="498" mass="55113">MICDRWLKRFTLLDVLVVQILLVDAGPWVKCSSWPWLAGRGSHRQDAESDAFCSCEEVAKGRFQGGALEACASEASQHAVLPVAGWVVFHVSAAGASGDAHCVVQRCSGQCMRASHVGSVPTGAENDHQLRIFVPKELCPEGTSMIFPEIGALGGKDGVLAPEMADLEFLRLFGPLKLQSQALHSVRTECVENAHRVVAKVCLQDGCDEWSKYSLPRCQVSLGLPFAFGDSDFLYSPACERTGQYYCPPGLPLALRFMLKAASRSATVWAAMLEGLVPAIVSARRTLAVILSASDKGSNVARWAQEWVEHEEMRLGCDADLTMFSISRSLHMLDDSRIGLPMALCPTCCRTAAGRLRVVFMRDPLARMSSFFFGYWLQYKGHLLPKDESPVFETWIRLILHPNASSSPLFEASDLDHVRPAFVKSPAKDEREVIFCIEDVEKSVRRVEDALCRSFRHCTPLPSFPAAKKAKRMPQVGSEVASLIRERYRFDYEAMSSC</sequence>
<comment type="caution">
    <text evidence="2">The sequence shown here is derived from an EMBL/GenBank/DDBJ whole genome shotgun (WGS) entry which is preliminary data.</text>
</comment>
<dbReference type="OrthoDB" id="419848at2759"/>
<protein>
    <recommendedName>
        <fullName evidence="4">Sulfotransferase domain-containing protein</fullName>
    </recommendedName>
</protein>
<keyword evidence="3" id="KW-1185">Reference proteome</keyword>
<evidence type="ECO:0000313" key="3">
    <source>
        <dbReference type="Proteomes" id="UP000604046"/>
    </source>
</evidence>
<dbReference type="AlphaFoldDB" id="A0A812NP44"/>
<gene>
    <name evidence="2" type="ORF">SNAT2548_LOCUS16146</name>
</gene>
<keyword evidence="1" id="KW-0732">Signal</keyword>
<evidence type="ECO:0000256" key="1">
    <source>
        <dbReference type="SAM" id="SignalP"/>
    </source>
</evidence>
<evidence type="ECO:0008006" key="4">
    <source>
        <dbReference type="Google" id="ProtNLM"/>
    </source>
</evidence>
<proteinExistence type="predicted"/>
<dbReference type="Proteomes" id="UP000604046">
    <property type="component" value="Unassembled WGS sequence"/>
</dbReference>
<organism evidence="2 3">
    <name type="scientific">Symbiodinium natans</name>
    <dbReference type="NCBI Taxonomy" id="878477"/>
    <lineage>
        <taxon>Eukaryota</taxon>
        <taxon>Sar</taxon>
        <taxon>Alveolata</taxon>
        <taxon>Dinophyceae</taxon>
        <taxon>Suessiales</taxon>
        <taxon>Symbiodiniaceae</taxon>
        <taxon>Symbiodinium</taxon>
    </lineage>
</organism>
<feature type="signal peptide" evidence="1">
    <location>
        <begin position="1"/>
        <end position="25"/>
    </location>
</feature>
<reference evidence="2" key="1">
    <citation type="submission" date="2021-02" db="EMBL/GenBank/DDBJ databases">
        <authorList>
            <person name="Dougan E. K."/>
            <person name="Rhodes N."/>
            <person name="Thang M."/>
            <person name="Chan C."/>
        </authorList>
    </citation>
    <scope>NUCLEOTIDE SEQUENCE</scope>
</reference>
<feature type="chain" id="PRO_5032300426" description="Sulfotransferase domain-containing protein" evidence="1">
    <location>
        <begin position="26"/>
        <end position="498"/>
    </location>
</feature>